<dbReference type="EMBL" id="MUYB01000036">
    <property type="protein sequence ID" value="OOS02493.1"/>
    <property type="molecule type" value="Genomic_DNA"/>
</dbReference>
<dbReference type="Pfam" id="PF07424">
    <property type="entry name" value="TrbM"/>
    <property type="match status" value="1"/>
</dbReference>
<keyword evidence="1" id="KW-0732">Signal</keyword>
<dbReference type="Proteomes" id="UP000190023">
    <property type="component" value="Unassembled WGS sequence"/>
</dbReference>
<organism evidence="2 3">
    <name type="scientific">[Haemophilus] felis</name>
    <dbReference type="NCBI Taxonomy" id="123822"/>
    <lineage>
        <taxon>Bacteria</taxon>
        <taxon>Pseudomonadati</taxon>
        <taxon>Pseudomonadota</taxon>
        <taxon>Gammaproteobacteria</taxon>
        <taxon>Pasteurellales</taxon>
        <taxon>Pasteurellaceae</taxon>
    </lineage>
</organism>
<feature type="signal peptide" evidence="1">
    <location>
        <begin position="1"/>
        <end position="19"/>
    </location>
</feature>
<accession>A0A1T0AX12</accession>
<dbReference type="STRING" id="123822.B0188_08710"/>
<protein>
    <recommendedName>
        <fullName evidence="4">Conjugal transfer protein TrbM</fullName>
    </recommendedName>
</protein>
<feature type="chain" id="PRO_5011961595" description="Conjugal transfer protein TrbM" evidence="1">
    <location>
        <begin position="20"/>
        <end position="212"/>
    </location>
</feature>
<name>A0A1T0AX12_9PAST</name>
<evidence type="ECO:0000256" key="1">
    <source>
        <dbReference type="SAM" id="SignalP"/>
    </source>
</evidence>
<dbReference type="AlphaFoldDB" id="A0A1T0AX12"/>
<dbReference type="OrthoDB" id="9784009at2"/>
<sequence length="212" mass="24695">MKKTLTGLVIATLSSSVLADSTSPQIDYLTGDSRTACEVILCLSSAQGKGISECKAPLRKYFSIKARKWHKTLQKRRAFLDLCPAANENAKMSALTTAIQHQEYACDAETLNSRTEIRTRWVSDGEGRNRGVVRTYRTQSYMPKFCEDLYNHEFTEYHQIKKPKYTCDGKWYSEYDWDRGFTRVVVSKKYNRRTDNYDYQYKDVPIKKQCWE</sequence>
<evidence type="ECO:0000313" key="3">
    <source>
        <dbReference type="Proteomes" id="UP000190023"/>
    </source>
</evidence>
<evidence type="ECO:0008006" key="4">
    <source>
        <dbReference type="Google" id="ProtNLM"/>
    </source>
</evidence>
<keyword evidence="3" id="KW-1185">Reference proteome</keyword>
<dbReference type="InterPro" id="IPR009989">
    <property type="entry name" value="TrbM"/>
</dbReference>
<evidence type="ECO:0000313" key="2">
    <source>
        <dbReference type="EMBL" id="OOS02493.1"/>
    </source>
</evidence>
<reference evidence="2 3" key="1">
    <citation type="submission" date="2017-02" db="EMBL/GenBank/DDBJ databases">
        <title>Draft genome sequence of Haemophilus felis CCUG 31170 type strain.</title>
        <authorList>
            <person name="Engstrom-Jakobsson H."/>
            <person name="Salva-Serra F."/>
            <person name="Thorell K."/>
            <person name="Gonzales-Siles L."/>
            <person name="Karlsson R."/>
            <person name="Boulund F."/>
            <person name="Engstrand L."/>
            <person name="Kristiansson E."/>
            <person name="Moore E."/>
        </authorList>
    </citation>
    <scope>NUCLEOTIDE SEQUENCE [LARGE SCALE GENOMIC DNA]</scope>
    <source>
        <strain evidence="2 3">CCUG 31170</strain>
    </source>
</reference>
<proteinExistence type="predicted"/>
<gene>
    <name evidence="2" type="ORF">B0188_08710</name>
</gene>
<comment type="caution">
    <text evidence="2">The sequence shown here is derived from an EMBL/GenBank/DDBJ whole genome shotgun (WGS) entry which is preliminary data.</text>
</comment>